<dbReference type="GO" id="GO:0016829">
    <property type="term" value="F:lyase activity"/>
    <property type="evidence" value="ECO:0007669"/>
    <property type="project" value="UniProtKB-KW"/>
</dbReference>
<gene>
    <name evidence="3" type="ORF">MAIC_35450</name>
</gene>
<proteinExistence type="predicted"/>
<dbReference type="AlphaFoldDB" id="A0AAD1HNJ0"/>
<evidence type="ECO:0000256" key="2">
    <source>
        <dbReference type="ARBA" id="ARBA00023239"/>
    </source>
</evidence>
<dbReference type="CDD" id="cd03416">
    <property type="entry name" value="CbiX_SirB_N"/>
    <property type="match status" value="1"/>
</dbReference>
<dbReference type="SUPFAM" id="SSF53800">
    <property type="entry name" value="Chelatase"/>
    <property type="match status" value="1"/>
</dbReference>
<organism evidence="3 4">
    <name type="scientific">Mycolicibacterium aichiense</name>
    <dbReference type="NCBI Taxonomy" id="1799"/>
    <lineage>
        <taxon>Bacteria</taxon>
        <taxon>Bacillati</taxon>
        <taxon>Actinomycetota</taxon>
        <taxon>Actinomycetes</taxon>
        <taxon>Mycobacteriales</taxon>
        <taxon>Mycobacteriaceae</taxon>
        <taxon>Mycolicibacterium</taxon>
    </lineage>
</organism>
<dbReference type="InterPro" id="IPR002762">
    <property type="entry name" value="CbiX-like"/>
</dbReference>
<name>A0AAD1HNJ0_9MYCO</name>
<dbReference type="PANTHER" id="PTHR33542:SF5">
    <property type="entry name" value="FERROCHELATASE CHE1"/>
    <property type="match status" value="1"/>
</dbReference>
<dbReference type="PANTHER" id="PTHR33542">
    <property type="entry name" value="SIROHYDROCHLORIN FERROCHELATASE, CHLOROPLASTIC"/>
    <property type="match status" value="1"/>
</dbReference>
<dbReference type="GO" id="GO:0046872">
    <property type="term" value="F:metal ion binding"/>
    <property type="evidence" value="ECO:0007669"/>
    <property type="project" value="UniProtKB-KW"/>
</dbReference>
<dbReference type="EMBL" id="AP022561">
    <property type="protein sequence ID" value="BBX08742.1"/>
    <property type="molecule type" value="Genomic_DNA"/>
</dbReference>
<reference evidence="3 4" key="1">
    <citation type="journal article" date="2019" name="Emerg. Microbes Infect.">
        <title>Comprehensive subspecies identification of 175 nontuberculous mycobacteria species based on 7547 genomic profiles.</title>
        <authorList>
            <person name="Matsumoto Y."/>
            <person name="Kinjo T."/>
            <person name="Motooka D."/>
            <person name="Nabeya D."/>
            <person name="Jung N."/>
            <person name="Uechi K."/>
            <person name="Horii T."/>
            <person name="Iida T."/>
            <person name="Fujita J."/>
            <person name="Nakamura S."/>
        </authorList>
    </citation>
    <scope>NUCLEOTIDE SEQUENCE [LARGE SCALE GENOMIC DNA]</scope>
    <source>
        <strain evidence="3 4">JCM 6376</strain>
    </source>
</reference>
<evidence type="ECO:0000256" key="1">
    <source>
        <dbReference type="ARBA" id="ARBA00022723"/>
    </source>
</evidence>
<evidence type="ECO:0000313" key="3">
    <source>
        <dbReference type="EMBL" id="BBX08742.1"/>
    </source>
</evidence>
<dbReference type="Proteomes" id="UP000467327">
    <property type="component" value="Chromosome"/>
</dbReference>
<dbReference type="Pfam" id="PF01903">
    <property type="entry name" value="CbiX"/>
    <property type="match status" value="2"/>
</dbReference>
<dbReference type="KEGG" id="maic:MAIC_35450"/>
<sequence>MILTAHGSADPRSAVTTYAVAEQIRVARPALDVRVAFCEKQAPNLSDVLRTLDGPAVVSPLLLASAYHARVDIPEMIADTGADVIQADTLGEDPRLVRVMRERLAQHQIHQFERGLGVLVVAVGSSHAAANARTAALADVLGRGTRWSGVQVAYATGPQPSVQDGIDLLRERGARRIVVAPWFIAPGRITDRVAAIADAADLSMVAPLGAHRLVAETVLDRFDTAVANRLAA</sequence>
<protein>
    <submittedName>
        <fullName evidence="3">Sirohydrochlorin chelatase</fullName>
    </submittedName>
</protein>
<dbReference type="Gene3D" id="3.40.50.1400">
    <property type="match status" value="2"/>
</dbReference>
<keyword evidence="4" id="KW-1185">Reference proteome</keyword>
<dbReference type="InterPro" id="IPR050963">
    <property type="entry name" value="Sirohydro_Cobaltochel/CbiX"/>
</dbReference>
<accession>A0AAD1HNJ0</accession>
<keyword evidence="2" id="KW-0456">Lyase</keyword>
<evidence type="ECO:0000313" key="4">
    <source>
        <dbReference type="Proteomes" id="UP000467327"/>
    </source>
</evidence>
<keyword evidence="1" id="KW-0479">Metal-binding</keyword>